<accession>D2VRN9</accession>
<evidence type="ECO:0000313" key="3">
    <source>
        <dbReference type="Proteomes" id="UP000006671"/>
    </source>
</evidence>
<dbReference type="GO" id="GO:0005938">
    <property type="term" value="C:cell cortex"/>
    <property type="evidence" value="ECO:0007669"/>
    <property type="project" value="TreeGrafter"/>
</dbReference>
<organism evidence="3">
    <name type="scientific">Naegleria gruberi</name>
    <name type="common">Amoeba</name>
    <dbReference type="NCBI Taxonomy" id="5762"/>
    <lineage>
        <taxon>Eukaryota</taxon>
        <taxon>Discoba</taxon>
        <taxon>Heterolobosea</taxon>
        <taxon>Tetramitia</taxon>
        <taxon>Eutetramitia</taxon>
        <taxon>Vahlkampfiidae</taxon>
        <taxon>Naegleria</taxon>
    </lineage>
</organism>
<dbReference type="EMBL" id="GG738892">
    <property type="protein sequence ID" value="EFC40426.1"/>
    <property type="molecule type" value="Genomic_DNA"/>
</dbReference>
<name>D2VRN9_NAEGR</name>
<keyword evidence="1" id="KW-0175">Coiled coil</keyword>
<dbReference type="KEGG" id="ngr:NAEGRDRAFT_80993"/>
<sequence>MDSVLQIVLTSFEKVGKSQNEAKNFQPLQKITKHLDFCFADEERTHGTLAYLDAIRTKLPNMKKGKKDLMPFICETLIHIFEEILTGQYMFDEIQLLENSQHWEKRKKEFKSLNNELSNRFWGCFQEIYDNLLKMASKKEASSFDLVNCMAMMTCRAKEDIYFQNVPELIKLYTAGLKDKKEKFDFFKSIKSFVTYVPNEYVTKDLEKFSNFIKSVSDQIFNKKVVLNEYRQDAETFLVEYAKKQLHRTWPKLMEEILKPENQKVYTNEHRAVALSCIARVARLFPDEIAKQNYLLGVVCTNIILDEKMRTDVTLLRNVLKCFPRVRHTSEEKMNEIRNIIGTHCLLHPDRTVSRNAAEALVSSVEMEPGKILDVVEKFRDVLIKVNEITPENAYKLLKDLFLVLETFIHKVQESEKLIIGLDIQGYNSLRKKVEGMLLLYIIHTAPTVRNQAVKTLKQLSRPELKAITKEISSNCTYLIDDGMLTSPKNDSSEWLPCVEEMCKNHVDDAITKAWEELIKRWSTGVSRLDKIDLLSNHLRFLCAAARPTLASKAEPFFNELLQLLTKNCPHNEIKTAVLGALELVHPTSMYMILSQIRSIDVARTYIKKEHRIESSDPAYEQHIISLLKRLITKSISNVSSISPTDFLFVKQGIAVRDFFDELISNWTTKDRIDVRDITGSFLNNIDTWKDAAEIIATYLKHLNTISKQTALEKGTDISDQAVTYSNMFKKHTVNQSLVYLFKFLHYDHIGLYCQEAANGIQHICSFGMIEDEKFINDILRYCEQVIVRKKDEVDVIPVMSEFLRNNPQTLRTFIINSYYESFNRYIKEELDTQDESEDKSKKSSKGTKKEVEAMLELKEEKKEERKKFTERIPNICRAYLSAIVKVMEDHLDHWIQEQYTTLGGMFYIALVHSCTRGNISLRDKAHELINIVIKSDTSEGNINYGTTYHCTSVGDECVFKKTIYNFSEYVSKTAPLITADLFTEADKTVDLLDGVNKENTLRILTPWSYNFGLYVKTCLDSANTSDAAYKMKDFTSQRLLKIIFTITEKLHGDEDSQTDDYPMTNNLNKHYLERIWYNLIKSSEVCKWVIPEVVKFIVENYDYSFSNNTQPVNTTHTLLRAVFVYICRDEKSLPLILENLVYYLRDYKEKVPETKKEVAKYLVERGLQEPVDAEFTSLEFSALQLLVDITYEHDVALIPHLPKLFMNTIVLFNSCQNTRTFIEPKLILENILQSLALRMRDLNTSTIHYVEKLTQFLIENLRKSSQQKLTRVRSFIVQWTEYVSKKHRPDLAEAISEMALNWALQTKDNKISLESYYVFEALNKNFSCDVIEKLVIGFFDAVRVRDDAKISIIMDIFFNIPSDKLAPPRVSKLLFQVVFWLFFSWNKTHFARGLKYMLKLQGLTQYDNIDESVLNSSMYNVWKGYTGEETVDVSVSRVIFKGIFDTETFAETFDLLNNLVVRFESYMTKQSNMMIATILVVQGILYLSGDFSKKAQLQKLLDRNEGLVDFKNAFNTLEQSFTQVKANLVTNEEVISELTEYNKCMTQFTTDFASAYQKIFSNKSGSFINWVLVSLTKNSNIKWSLASVLLTSKLLPVIFQPGLWSIEEISSVSCIAKECMSDVKLVSYLRNPLLHNSAKDITEFIAFHAHEKQKKYTKKEVETVFPYLEPTLGFLKSVRSEKPSNNESFVGTNTVEKDITRSEILCRMWYQTFSLQIDPASNNEEASLLTSILEFKSETHATESNISPVIANYAKVISQRKTKPLSDIPESDAPPTVTQVNDINIDDVEDEVEEAIIIPPPPESDSEDEESEKTQ</sequence>
<evidence type="ECO:0000313" key="2">
    <source>
        <dbReference type="EMBL" id="EFC40426.1"/>
    </source>
</evidence>
<dbReference type="GO" id="GO:0030427">
    <property type="term" value="C:site of polarized growth"/>
    <property type="evidence" value="ECO:0007669"/>
    <property type="project" value="TreeGrafter"/>
</dbReference>
<evidence type="ECO:0000256" key="1">
    <source>
        <dbReference type="SAM" id="Coils"/>
    </source>
</evidence>
<protein>
    <submittedName>
        <fullName evidence="2">Predicted protein</fullName>
    </submittedName>
</protein>
<dbReference type="VEuPathDB" id="AmoebaDB:NAEGRDRAFT_80993"/>
<dbReference type="InterPro" id="IPR039867">
    <property type="entry name" value="Furry/Tao3/Mor2"/>
</dbReference>
<dbReference type="InterPro" id="IPR016024">
    <property type="entry name" value="ARM-type_fold"/>
</dbReference>
<dbReference type="SUPFAM" id="SSF48371">
    <property type="entry name" value="ARM repeat"/>
    <property type="match status" value="1"/>
</dbReference>
<dbReference type="PANTHER" id="PTHR12295:SF30">
    <property type="entry name" value="PROTEIN FURRY"/>
    <property type="match status" value="1"/>
</dbReference>
<proteinExistence type="predicted"/>
<dbReference type="GeneID" id="8863869"/>
<dbReference type="OMA" id="ICETLIH"/>
<reference evidence="2 3" key="1">
    <citation type="journal article" date="2010" name="Cell">
        <title>The genome of Naegleria gruberi illuminates early eukaryotic versatility.</title>
        <authorList>
            <person name="Fritz-Laylin L.K."/>
            <person name="Prochnik S.E."/>
            <person name="Ginger M.L."/>
            <person name="Dacks J.B."/>
            <person name="Carpenter M.L."/>
            <person name="Field M.C."/>
            <person name="Kuo A."/>
            <person name="Paredez A."/>
            <person name="Chapman J."/>
            <person name="Pham J."/>
            <person name="Shu S."/>
            <person name="Neupane R."/>
            <person name="Cipriano M."/>
            <person name="Mancuso J."/>
            <person name="Tu H."/>
            <person name="Salamov A."/>
            <person name="Lindquist E."/>
            <person name="Shapiro H."/>
            <person name="Lucas S."/>
            <person name="Grigoriev I.V."/>
            <person name="Cande W.Z."/>
            <person name="Fulton C."/>
            <person name="Rokhsar D.S."/>
            <person name="Dawson S.C."/>
        </authorList>
    </citation>
    <scope>NUCLEOTIDE SEQUENCE [LARGE SCALE GENOMIC DNA]</scope>
    <source>
        <strain evidence="2 3">NEG-M</strain>
    </source>
</reference>
<dbReference type="RefSeq" id="XP_002673170.1">
    <property type="nucleotide sequence ID" value="XM_002673124.1"/>
</dbReference>
<gene>
    <name evidence="2" type="ORF">NAEGRDRAFT_80993</name>
</gene>
<dbReference type="Proteomes" id="UP000006671">
    <property type="component" value="Unassembled WGS sequence"/>
</dbReference>
<keyword evidence="3" id="KW-1185">Reference proteome</keyword>
<feature type="coiled-coil region" evidence="1">
    <location>
        <begin position="845"/>
        <end position="872"/>
    </location>
</feature>
<dbReference type="OrthoDB" id="10253055at2759"/>
<dbReference type="PANTHER" id="PTHR12295">
    <property type="entry name" value="FURRY-RELATED"/>
    <property type="match status" value="1"/>
</dbReference>
<dbReference type="InParanoid" id="D2VRN9"/>
<dbReference type="GO" id="GO:0000902">
    <property type="term" value="P:cell morphogenesis"/>
    <property type="evidence" value="ECO:0007669"/>
    <property type="project" value="InterPro"/>
</dbReference>